<reference evidence="1 2" key="1">
    <citation type="journal article" date="2020" name="Cell">
        <title>Large-Scale Comparative Analyses of Tick Genomes Elucidate Their Genetic Diversity and Vector Capacities.</title>
        <authorList>
            <consortium name="Tick Genome and Microbiome Consortium (TIGMIC)"/>
            <person name="Jia N."/>
            <person name="Wang J."/>
            <person name="Shi W."/>
            <person name="Du L."/>
            <person name="Sun Y."/>
            <person name="Zhan W."/>
            <person name="Jiang J.F."/>
            <person name="Wang Q."/>
            <person name="Zhang B."/>
            <person name="Ji P."/>
            <person name="Bell-Sakyi L."/>
            <person name="Cui X.M."/>
            <person name="Yuan T.T."/>
            <person name="Jiang B.G."/>
            <person name="Yang W.F."/>
            <person name="Lam T.T."/>
            <person name="Chang Q.C."/>
            <person name="Ding S.J."/>
            <person name="Wang X.J."/>
            <person name="Zhu J.G."/>
            <person name="Ruan X.D."/>
            <person name="Zhao L."/>
            <person name="Wei J.T."/>
            <person name="Ye R.Z."/>
            <person name="Que T.C."/>
            <person name="Du C.H."/>
            <person name="Zhou Y.H."/>
            <person name="Cheng J.X."/>
            <person name="Dai P.F."/>
            <person name="Guo W.B."/>
            <person name="Han X.H."/>
            <person name="Huang E.J."/>
            <person name="Li L.F."/>
            <person name="Wei W."/>
            <person name="Gao Y.C."/>
            <person name="Liu J.Z."/>
            <person name="Shao H.Z."/>
            <person name="Wang X."/>
            <person name="Wang C.C."/>
            <person name="Yang T.C."/>
            <person name="Huo Q.B."/>
            <person name="Li W."/>
            <person name="Chen H.Y."/>
            <person name="Chen S.E."/>
            <person name="Zhou L.G."/>
            <person name="Ni X.B."/>
            <person name="Tian J.H."/>
            <person name="Sheng Y."/>
            <person name="Liu T."/>
            <person name="Pan Y.S."/>
            <person name="Xia L.Y."/>
            <person name="Li J."/>
            <person name="Zhao F."/>
            <person name="Cao W.C."/>
        </authorList>
    </citation>
    <scope>NUCLEOTIDE SEQUENCE [LARGE SCALE GENOMIC DNA]</scope>
    <source>
        <strain evidence="1">Iper-2018</strain>
    </source>
</reference>
<keyword evidence="2" id="KW-1185">Reference proteome</keyword>
<dbReference type="EMBL" id="JABSTQ010009439">
    <property type="protein sequence ID" value="KAG0429153.1"/>
    <property type="molecule type" value="Genomic_DNA"/>
</dbReference>
<gene>
    <name evidence="1" type="ORF">HPB47_023904</name>
</gene>
<accession>A0AC60Q5Q7</accession>
<comment type="caution">
    <text evidence="1">The sequence shown here is derived from an EMBL/GenBank/DDBJ whole genome shotgun (WGS) entry which is preliminary data.</text>
</comment>
<evidence type="ECO:0000313" key="1">
    <source>
        <dbReference type="EMBL" id="KAG0429153.1"/>
    </source>
</evidence>
<protein>
    <submittedName>
        <fullName evidence="1">Uncharacterized protein</fullName>
    </submittedName>
</protein>
<name>A0AC60Q5Q7_IXOPE</name>
<evidence type="ECO:0000313" key="2">
    <source>
        <dbReference type="Proteomes" id="UP000805193"/>
    </source>
</evidence>
<organism evidence="1 2">
    <name type="scientific">Ixodes persulcatus</name>
    <name type="common">Taiga tick</name>
    <dbReference type="NCBI Taxonomy" id="34615"/>
    <lineage>
        <taxon>Eukaryota</taxon>
        <taxon>Metazoa</taxon>
        <taxon>Ecdysozoa</taxon>
        <taxon>Arthropoda</taxon>
        <taxon>Chelicerata</taxon>
        <taxon>Arachnida</taxon>
        <taxon>Acari</taxon>
        <taxon>Parasitiformes</taxon>
        <taxon>Ixodida</taxon>
        <taxon>Ixodoidea</taxon>
        <taxon>Ixodidae</taxon>
        <taxon>Ixodinae</taxon>
        <taxon>Ixodes</taxon>
    </lineage>
</organism>
<dbReference type="Proteomes" id="UP000805193">
    <property type="component" value="Unassembled WGS sequence"/>
</dbReference>
<sequence>MDEHTTRVRADASRALERTWARTHPTIEPSAAASHVFDSIIPGKRGHPVFQRRVQIHREWGEREREWGTRGESTYAGAPVHTPRKALPERQIAEQTDGRADADGVGYGSC</sequence>
<proteinExistence type="predicted"/>